<name>A0A1E3NK47_9ASCO</name>
<proteinExistence type="inferred from homology"/>
<keyword evidence="9" id="KW-1185">Reference proteome</keyword>
<dbReference type="PANTHER" id="PTHR21396:SF2">
    <property type="entry name" value="LARGE RIBOSOMAL SUBUNIT PROTEIN ML43"/>
    <property type="match status" value="1"/>
</dbReference>
<dbReference type="GO" id="GO:0032543">
    <property type="term" value="P:mitochondrial translation"/>
    <property type="evidence" value="ECO:0007669"/>
    <property type="project" value="InterPro"/>
</dbReference>
<dbReference type="OrthoDB" id="88at2759"/>
<accession>A0A1E3NK47</accession>
<keyword evidence="4" id="KW-0496">Mitochondrion</keyword>
<dbReference type="Pfam" id="PF05047">
    <property type="entry name" value="L51_S25_CI-B8"/>
    <property type="match status" value="1"/>
</dbReference>
<dbReference type="InterPro" id="IPR007741">
    <property type="entry name" value="Ribosomal_mL43/mS25/NADH_DH"/>
</dbReference>
<comment type="similarity">
    <text evidence="2">Belongs to the mitochondrion-specific ribosomal protein mL43 family.</text>
</comment>
<dbReference type="SMART" id="SM00916">
    <property type="entry name" value="L51_S25_CI-B8"/>
    <property type="match status" value="1"/>
</dbReference>
<keyword evidence="3" id="KW-0689">Ribosomal protein</keyword>
<dbReference type="EMBL" id="KV454003">
    <property type="protein sequence ID" value="ODQ46491.1"/>
    <property type="molecule type" value="Genomic_DNA"/>
</dbReference>
<dbReference type="RefSeq" id="XP_019017604.1">
    <property type="nucleotide sequence ID" value="XM_019164232.1"/>
</dbReference>
<dbReference type="STRING" id="763406.A0A1E3NK47"/>
<dbReference type="GeneID" id="30180919"/>
<dbReference type="GO" id="GO:0045454">
    <property type="term" value="P:cell redox homeostasis"/>
    <property type="evidence" value="ECO:0007669"/>
    <property type="project" value="EnsemblFungi"/>
</dbReference>
<evidence type="ECO:0000256" key="1">
    <source>
        <dbReference type="ARBA" id="ARBA00004173"/>
    </source>
</evidence>
<evidence type="ECO:0000256" key="5">
    <source>
        <dbReference type="ARBA" id="ARBA00023274"/>
    </source>
</evidence>
<evidence type="ECO:0000256" key="6">
    <source>
        <dbReference type="ARBA" id="ARBA00035188"/>
    </source>
</evidence>
<dbReference type="AlphaFoldDB" id="A0A1E3NK47"/>
<reference evidence="8 9" key="1">
    <citation type="journal article" date="2016" name="Proc. Natl. Acad. Sci. U.S.A.">
        <title>Comparative genomics of biotechnologically important yeasts.</title>
        <authorList>
            <person name="Riley R."/>
            <person name="Haridas S."/>
            <person name="Wolfe K.H."/>
            <person name="Lopes M.R."/>
            <person name="Hittinger C.T."/>
            <person name="Goeker M."/>
            <person name="Salamov A.A."/>
            <person name="Wisecaver J.H."/>
            <person name="Long T.M."/>
            <person name="Calvey C.H."/>
            <person name="Aerts A.L."/>
            <person name="Barry K.W."/>
            <person name="Choi C."/>
            <person name="Clum A."/>
            <person name="Coughlan A.Y."/>
            <person name="Deshpande S."/>
            <person name="Douglass A.P."/>
            <person name="Hanson S.J."/>
            <person name="Klenk H.-P."/>
            <person name="LaButti K.M."/>
            <person name="Lapidus A."/>
            <person name="Lindquist E.A."/>
            <person name="Lipzen A.M."/>
            <person name="Meier-Kolthoff J.P."/>
            <person name="Ohm R.A."/>
            <person name="Otillar R.P."/>
            <person name="Pangilinan J.L."/>
            <person name="Peng Y."/>
            <person name="Rokas A."/>
            <person name="Rosa C.A."/>
            <person name="Scheuner C."/>
            <person name="Sibirny A.A."/>
            <person name="Slot J.C."/>
            <person name="Stielow J.B."/>
            <person name="Sun H."/>
            <person name="Kurtzman C.P."/>
            <person name="Blackwell M."/>
            <person name="Grigoriev I.V."/>
            <person name="Jeffries T.W."/>
        </authorList>
    </citation>
    <scope>NUCLEOTIDE SEQUENCE [LARGE SCALE GENOMIC DNA]</scope>
    <source>
        <strain evidence="8 9">NRRL Y-2026</strain>
    </source>
</reference>
<evidence type="ECO:0000256" key="3">
    <source>
        <dbReference type="ARBA" id="ARBA00022980"/>
    </source>
</evidence>
<protein>
    <recommendedName>
        <fullName evidence="6">Large ribosomal subunit protein mL43</fullName>
    </recommendedName>
</protein>
<dbReference type="GO" id="GO:0005762">
    <property type="term" value="C:mitochondrial large ribosomal subunit"/>
    <property type="evidence" value="ECO:0007669"/>
    <property type="project" value="EnsemblFungi"/>
</dbReference>
<dbReference type="InterPro" id="IPR039927">
    <property type="entry name" value="Ribosomal_mL43"/>
</dbReference>
<comment type="subcellular location">
    <subcellularLocation>
        <location evidence="1">Mitochondrion</location>
    </subcellularLocation>
</comment>
<dbReference type="InterPro" id="IPR036249">
    <property type="entry name" value="Thioredoxin-like_sf"/>
</dbReference>
<dbReference type="SUPFAM" id="SSF52833">
    <property type="entry name" value="Thioredoxin-like"/>
    <property type="match status" value="1"/>
</dbReference>
<evidence type="ECO:0000259" key="7">
    <source>
        <dbReference type="SMART" id="SM00916"/>
    </source>
</evidence>
<evidence type="ECO:0000313" key="9">
    <source>
        <dbReference type="Proteomes" id="UP000094455"/>
    </source>
</evidence>
<organism evidence="8 9">
    <name type="scientific">Pichia membranifaciens NRRL Y-2026</name>
    <dbReference type="NCBI Taxonomy" id="763406"/>
    <lineage>
        <taxon>Eukaryota</taxon>
        <taxon>Fungi</taxon>
        <taxon>Dikarya</taxon>
        <taxon>Ascomycota</taxon>
        <taxon>Saccharomycotina</taxon>
        <taxon>Pichiomycetes</taxon>
        <taxon>Pichiales</taxon>
        <taxon>Pichiaceae</taxon>
        <taxon>Pichia</taxon>
    </lineage>
</organism>
<evidence type="ECO:0000313" key="8">
    <source>
        <dbReference type="EMBL" id="ODQ46491.1"/>
    </source>
</evidence>
<dbReference type="Proteomes" id="UP000094455">
    <property type="component" value="Unassembled WGS sequence"/>
</dbReference>
<sequence length="151" mass="16866">MVGINVLQQVSRARNGVGAFVLPCKRITISYCNFGGSSTGIRDFLRLRLAGFAKQHPEVEFRVVEKPGKHPVLKGEYTTPNTFSAEGSPDSVKQICVRKWNIDVVENKLKLLINSSGKKLSKPKHTVVSSNPSVRGIWSPFYVDPNHRYKI</sequence>
<evidence type="ECO:0000256" key="2">
    <source>
        <dbReference type="ARBA" id="ARBA00006073"/>
    </source>
</evidence>
<dbReference type="PANTHER" id="PTHR21396">
    <property type="entry name" value="39S RIBOSOMAL PROTEIN L43"/>
    <property type="match status" value="1"/>
</dbReference>
<gene>
    <name evidence="8" type="ORF">PICMEDRAFT_72556</name>
</gene>
<evidence type="ECO:0000256" key="4">
    <source>
        <dbReference type="ARBA" id="ARBA00023128"/>
    </source>
</evidence>
<keyword evidence="5" id="KW-0687">Ribonucleoprotein</keyword>
<dbReference type="Gene3D" id="3.40.30.10">
    <property type="entry name" value="Glutaredoxin"/>
    <property type="match status" value="1"/>
</dbReference>
<feature type="domain" description="Ribosomal protein/NADH dehydrogenase" evidence="7">
    <location>
        <begin position="33"/>
        <end position="116"/>
    </location>
</feature>
<dbReference type="GO" id="GO:0003735">
    <property type="term" value="F:structural constituent of ribosome"/>
    <property type="evidence" value="ECO:0007669"/>
    <property type="project" value="EnsemblFungi"/>
</dbReference>